<reference evidence="4 5" key="1">
    <citation type="submission" date="2019-12" db="EMBL/GenBank/DDBJ databases">
        <title>Corynebacterium sp. nov., isolated from feces of the Anser Albifrons in China.</title>
        <authorList>
            <person name="Liu Q."/>
        </authorList>
    </citation>
    <scope>NUCLEOTIDE SEQUENCE [LARGE SCALE GENOMIC DNA]</scope>
    <source>
        <strain evidence="4 5">4H37-19</strain>
    </source>
</reference>
<dbReference type="PANTHER" id="PTHR35561">
    <property type="entry name" value="RNA 2',3'-CYCLIC PHOSPHODIESTERASE"/>
    <property type="match status" value="1"/>
</dbReference>
<dbReference type="HAMAP" id="MF_01940">
    <property type="entry name" value="RNA_CPDase"/>
    <property type="match status" value="1"/>
</dbReference>
<gene>
    <name evidence="4" type="primary">thpR</name>
    <name evidence="4" type="ORF">GP475_08475</name>
</gene>
<dbReference type="RefSeq" id="WP_187973980.1">
    <property type="nucleotide sequence ID" value="NZ_CP046884.1"/>
</dbReference>
<dbReference type="NCBIfam" id="TIGR02258">
    <property type="entry name" value="2_5_ligase"/>
    <property type="match status" value="1"/>
</dbReference>
<dbReference type="InterPro" id="IPR004175">
    <property type="entry name" value="RNA_CPDase"/>
</dbReference>
<evidence type="ECO:0000313" key="5">
    <source>
        <dbReference type="Proteomes" id="UP000516320"/>
    </source>
</evidence>
<feature type="domain" description="Phosphoesterase HXTX" evidence="3">
    <location>
        <begin position="17"/>
        <end position="86"/>
    </location>
</feature>
<comment type="function">
    <text evidence="1">Hydrolyzes RNA 2',3'-cyclic phosphodiester to an RNA 2'-phosphomonoester.</text>
</comment>
<dbReference type="Proteomes" id="UP000516320">
    <property type="component" value="Chromosome"/>
</dbReference>
<feature type="active site" description="Proton acceptor" evidence="1">
    <location>
        <position position="129"/>
    </location>
</feature>
<feature type="short sequence motif" description="HXTX 1" evidence="1">
    <location>
        <begin position="41"/>
        <end position="44"/>
    </location>
</feature>
<evidence type="ECO:0000256" key="1">
    <source>
        <dbReference type="HAMAP-Rule" id="MF_01940"/>
    </source>
</evidence>
<comment type="catalytic activity">
    <reaction evidence="1">
        <text>a 3'-end 2',3'-cyclophospho-ribonucleotide-RNA + H2O = a 3'-end 2'-phospho-ribonucleotide-RNA + H(+)</text>
        <dbReference type="Rhea" id="RHEA:11828"/>
        <dbReference type="Rhea" id="RHEA-COMP:10464"/>
        <dbReference type="Rhea" id="RHEA-COMP:17353"/>
        <dbReference type="ChEBI" id="CHEBI:15377"/>
        <dbReference type="ChEBI" id="CHEBI:15378"/>
        <dbReference type="ChEBI" id="CHEBI:83064"/>
        <dbReference type="ChEBI" id="CHEBI:173113"/>
        <dbReference type="EC" id="3.1.4.58"/>
    </reaction>
</comment>
<sequence>MRLFAALKPEEKALDHVKTALAPIRREFPVDLRWTDPENWHLTVAFYGEQPDGYFDDIADHLSRAAALQPKPLNLHLRGAGVFSHRTLWIGAGGDTSSFSELALDAELPTAGETKDQDQPRTSGKRRPHLTVARLRQQPHQRATEWDPFLSDISRALSIYRGPDFLVHEVILYESFLGQGRRGGPLYRERLRCPISSAL</sequence>
<name>A0A7H0SQ41_9CORY</name>
<dbReference type="PANTHER" id="PTHR35561:SF1">
    <property type="entry name" value="RNA 2',3'-CYCLIC PHOSPHODIESTERASE"/>
    <property type="match status" value="1"/>
</dbReference>
<feature type="active site" description="Proton donor" evidence="1">
    <location>
        <position position="41"/>
    </location>
</feature>
<comment type="similarity">
    <text evidence="1">Belongs to the 2H phosphoesterase superfamily. ThpR family.</text>
</comment>
<dbReference type="Gene3D" id="3.90.1140.10">
    <property type="entry name" value="Cyclic phosphodiesterase"/>
    <property type="match status" value="1"/>
</dbReference>
<keyword evidence="1" id="KW-0378">Hydrolase</keyword>
<accession>A0A7H0SQ41</accession>
<feature type="region of interest" description="Disordered" evidence="2">
    <location>
        <begin position="108"/>
        <end position="127"/>
    </location>
</feature>
<dbReference type="KEGG" id="cpoy:GP475_08475"/>
<evidence type="ECO:0000256" key="2">
    <source>
        <dbReference type="SAM" id="MobiDB-lite"/>
    </source>
</evidence>
<dbReference type="SUPFAM" id="SSF55144">
    <property type="entry name" value="LigT-like"/>
    <property type="match status" value="1"/>
</dbReference>
<evidence type="ECO:0000259" key="3">
    <source>
        <dbReference type="Pfam" id="PF02834"/>
    </source>
</evidence>
<keyword evidence="5" id="KW-1185">Reference proteome</keyword>
<dbReference type="AlphaFoldDB" id="A0A7H0SQ41"/>
<evidence type="ECO:0000313" key="4">
    <source>
        <dbReference type="EMBL" id="QNQ90666.1"/>
    </source>
</evidence>
<dbReference type="Pfam" id="PF02834">
    <property type="entry name" value="LigT_PEase"/>
    <property type="match status" value="1"/>
</dbReference>
<protein>
    <recommendedName>
        <fullName evidence="1">RNA 2',3'-cyclic phosphodiesterase</fullName>
        <shortName evidence="1">RNA 2',3'-CPDase</shortName>
        <ecNumber evidence="1">3.1.4.58</ecNumber>
    </recommendedName>
</protein>
<dbReference type="InterPro" id="IPR009097">
    <property type="entry name" value="Cyclic_Pdiesterase"/>
</dbReference>
<dbReference type="GO" id="GO:0004113">
    <property type="term" value="F:2',3'-cyclic-nucleotide 3'-phosphodiesterase activity"/>
    <property type="evidence" value="ECO:0007669"/>
    <property type="project" value="InterPro"/>
</dbReference>
<dbReference type="EMBL" id="CP046884">
    <property type="protein sequence ID" value="QNQ90666.1"/>
    <property type="molecule type" value="Genomic_DNA"/>
</dbReference>
<dbReference type="EC" id="3.1.4.58" evidence="1"/>
<organism evidence="4 5">
    <name type="scientific">Corynebacterium poyangense</name>
    <dbReference type="NCBI Taxonomy" id="2684405"/>
    <lineage>
        <taxon>Bacteria</taxon>
        <taxon>Bacillati</taxon>
        <taxon>Actinomycetota</taxon>
        <taxon>Actinomycetes</taxon>
        <taxon>Mycobacteriales</taxon>
        <taxon>Corynebacteriaceae</taxon>
        <taxon>Corynebacterium</taxon>
    </lineage>
</organism>
<proteinExistence type="inferred from homology"/>
<dbReference type="InterPro" id="IPR014051">
    <property type="entry name" value="Phosphoesterase_HXTX"/>
</dbReference>
<dbReference type="GO" id="GO:0008664">
    <property type="term" value="F:RNA 2',3'-cyclic 3'-phosphodiesterase activity"/>
    <property type="evidence" value="ECO:0007669"/>
    <property type="project" value="UniProtKB-EC"/>
</dbReference>
<feature type="short sequence motif" description="HXTX 2" evidence="1">
    <location>
        <begin position="129"/>
        <end position="132"/>
    </location>
</feature>